<dbReference type="RefSeq" id="WP_183967085.1">
    <property type="nucleotide sequence ID" value="NZ_BAABEW010000002.1"/>
</dbReference>
<evidence type="ECO:0000256" key="5">
    <source>
        <dbReference type="PROSITE-ProRule" id="PRU00169"/>
    </source>
</evidence>
<dbReference type="GO" id="GO:0006355">
    <property type="term" value="P:regulation of DNA-templated transcription"/>
    <property type="evidence" value="ECO:0007669"/>
    <property type="project" value="InterPro"/>
</dbReference>
<dbReference type="SMART" id="SM00448">
    <property type="entry name" value="REC"/>
    <property type="match status" value="1"/>
</dbReference>
<keyword evidence="2" id="KW-0805">Transcription regulation</keyword>
<accession>A0A7W8M8W5</accession>
<dbReference type="CDD" id="cd17535">
    <property type="entry name" value="REC_NarL-like"/>
    <property type="match status" value="1"/>
</dbReference>
<evidence type="ECO:0000256" key="3">
    <source>
        <dbReference type="ARBA" id="ARBA00023125"/>
    </source>
</evidence>
<evidence type="ECO:0000313" key="8">
    <source>
        <dbReference type="EMBL" id="MBB5272052.1"/>
    </source>
</evidence>
<dbReference type="GO" id="GO:0003677">
    <property type="term" value="F:DNA binding"/>
    <property type="evidence" value="ECO:0007669"/>
    <property type="project" value="UniProtKB-KW"/>
</dbReference>
<dbReference type="Pfam" id="PF00196">
    <property type="entry name" value="GerE"/>
    <property type="match status" value="1"/>
</dbReference>
<dbReference type="InterPro" id="IPR016032">
    <property type="entry name" value="Sig_transdc_resp-reg_C-effctor"/>
</dbReference>
<dbReference type="PROSITE" id="PS50043">
    <property type="entry name" value="HTH_LUXR_2"/>
    <property type="match status" value="1"/>
</dbReference>
<evidence type="ECO:0000256" key="2">
    <source>
        <dbReference type="ARBA" id="ARBA00023015"/>
    </source>
</evidence>
<evidence type="ECO:0000259" key="7">
    <source>
        <dbReference type="PROSITE" id="PS50110"/>
    </source>
</evidence>
<feature type="domain" description="HTH luxR-type" evidence="6">
    <location>
        <begin position="136"/>
        <end position="201"/>
    </location>
</feature>
<dbReference type="PANTHER" id="PTHR43214">
    <property type="entry name" value="TWO-COMPONENT RESPONSE REGULATOR"/>
    <property type="match status" value="1"/>
</dbReference>
<reference evidence="8 9" key="1">
    <citation type="submission" date="2020-08" db="EMBL/GenBank/DDBJ databases">
        <title>Genomic Encyclopedia of Type Strains, Phase IV (KMG-IV): sequencing the most valuable type-strain genomes for metagenomic binning, comparative biology and taxonomic classification.</title>
        <authorList>
            <person name="Goeker M."/>
        </authorList>
    </citation>
    <scope>NUCLEOTIDE SEQUENCE [LARGE SCALE GENOMIC DNA]</scope>
    <source>
        <strain evidence="8 9">DSM 29781</strain>
    </source>
</reference>
<dbReference type="AlphaFoldDB" id="A0A7W8M8W5"/>
<dbReference type="InterPro" id="IPR058245">
    <property type="entry name" value="NreC/VraR/RcsB-like_REC"/>
</dbReference>
<keyword evidence="3 8" id="KW-0238">DNA-binding</keyword>
<feature type="domain" description="Response regulatory" evidence="7">
    <location>
        <begin position="1"/>
        <end position="110"/>
    </location>
</feature>
<dbReference type="EMBL" id="JACHGB010000004">
    <property type="protein sequence ID" value="MBB5272052.1"/>
    <property type="molecule type" value="Genomic_DNA"/>
</dbReference>
<dbReference type="PANTHER" id="PTHR43214:SF41">
    <property type="entry name" value="NITRATE_NITRITE RESPONSE REGULATOR PROTEIN NARP"/>
    <property type="match status" value="1"/>
</dbReference>
<evidence type="ECO:0000256" key="1">
    <source>
        <dbReference type="ARBA" id="ARBA00022553"/>
    </source>
</evidence>
<dbReference type="Pfam" id="PF00072">
    <property type="entry name" value="Response_reg"/>
    <property type="match status" value="1"/>
</dbReference>
<evidence type="ECO:0000259" key="6">
    <source>
        <dbReference type="PROSITE" id="PS50043"/>
    </source>
</evidence>
<sequence>MTGKATQAALRELGPSLPTRAAGCGAEALRALSEPDARFSIVLVDLGLPDMSGIEVIRAVRTRHPDTPVLVASIHSDEAHVLDAIRAGARGYLLKDDTALGISDAISRAMHGEYPISPSLARHLLRMAQPAGSGGDSGPGLMLAPKELELLALLAKGTSYKRAASSMGVARSTVQTYVRRVYQKLEAHSKVEAITRARSMGLLD</sequence>
<gene>
    <name evidence="8" type="ORF">HNQ70_002066</name>
</gene>
<dbReference type="InterPro" id="IPR001789">
    <property type="entry name" value="Sig_transdc_resp-reg_receiver"/>
</dbReference>
<dbReference type="PRINTS" id="PR00038">
    <property type="entry name" value="HTHLUXR"/>
</dbReference>
<evidence type="ECO:0000256" key="4">
    <source>
        <dbReference type="ARBA" id="ARBA00023163"/>
    </source>
</evidence>
<dbReference type="GO" id="GO:0000160">
    <property type="term" value="P:phosphorelay signal transduction system"/>
    <property type="evidence" value="ECO:0007669"/>
    <property type="project" value="InterPro"/>
</dbReference>
<dbReference type="PROSITE" id="PS50110">
    <property type="entry name" value="RESPONSE_REGULATORY"/>
    <property type="match status" value="1"/>
</dbReference>
<dbReference type="SUPFAM" id="SSF52172">
    <property type="entry name" value="CheY-like"/>
    <property type="match status" value="1"/>
</dbReference>
<dbReference type="Proteomes" id="UP000532440">
    <property type="component" value="Unassembled WGS sequence"/>
</dbReference>
<comment type="caution">
    <text evidence="8">The sequence shown here is derived from an EMBL/GenBank/DDBJ whole genome shotgun (WGS) entry which is preliminary data.</text>
</comment>
<dbReference type="SMART" id="SM00421">
    <property type="entry name" value="HTH_LUXR"/>
    <property type="match status" value="1"/>
</dbReference>
<dbReference type="SUPFAM" id="SSF46894">
    <property type="entry name" value="C-terminal effector domain of the bipartite response regulators"/>
    <property type="match status" value="1"/>
</dbReference>
<name>A0A7W8M8W5_9BURK</name>
<dbReference type="InterPro" id="IPR039420">
    <property type="entry name" value="WalR-like"/>
</dbReference>
<dbReference type="Gene3D" id="3.40.50.2300">
    <property type="match status" value="1"/>
</dbReference>
<evidence type="ECO:0000313" key="9">
    <source>
        <dbReference type="Proteomes" id="UP000532440"/>
    </source>
</evidence>
<keyword evidence="1 5" id="KW-0597">Phosphoprotein</keyword>
<keyword evidence="9" id="KW-1185">Reference proteome</keyword>
<proteinExistence type="predicted"/>
<dbReference type="InterPro" id="IPR000792">
    <property type="entry name" value="Tscrpt_reg_LuxR_C"/>
</dbReference>
<organism evidence="8 9">
    <name type="scientific">Quisquiliibacterium transsilvanicum</name>
    <dbReference type="NCBI Taxonomy" id="1549638"/>
    <lineage>
        <taxon>Bacteria</taxon>
        <taxon>Pseudomonadati</taxon>
        <taxon>Pseudomonadota</taxon>
        <taxon>Betaproteobacteria</taxon>
        <taxon>Burkholderiales</taxon>
        <taxon>Burkholderiaceae</taxon>
        <taxon>Quisquiliibacterium</taxon>
    </lineage>
</organism>
<protein>
    <submittedName>
        <fullName evidence="8">DNA-binding NarL/FixJ family response regulator</fullName>
    </submittedName>
</protein>
<dbReference type="InterPro" id="IPR011006">
    <property type="entry name" value="CheY-like_superfamily"/>
</dbReference>
<keyword evidence="4" id="KW-0804">Transcription</keyword>
<feature type="modified residue" description="4-aspartylphosphate" evidence="5">
    <location>
        <position position="45"/>
    </location>
</feature>